<dbReference type="GO" id="GO:0009653">
    <property type="term" value="P:anatomical structure morphogenesis"/>
    <property type="evidence" value="ECO:0007669"/>
    <property type="project" value="TreeGrafter"/>
</dbReference>
<sequence>MFMFRSKRTALAKRLWKARIRRENEAGGEAERDDVNENRDPRDFANADERSLRTKLLKRLKESQLEMLAFAVENGESSMSTCVMLRKDLVEEPHLKCCQTWRWPDLRQPQELKQLPLCDSIKDPAYICCNPYHWSRICKSESPPPPYQRFAMDRLKPEDRAPSEGGFGGNQLELRGSLTTEDEPCGVEWCRLAYWELSRRVGRQYKVFTAAINVFWNVPQGTGLCLETLAGHSFSPPDTVRRARDTPDAVLRARDKIGRGLTLSLEADGVWAYNRSEAPIFVNSPTLDDPDSKTHLVYRVPPGHCLNIFVPGAPRRTWDPQPPTGPVDRDSVRISFAKGWGPKYSRQEVTACPTWLEVLLAPCR</sequence>
<evidence type="ECO:0000256" key="8">
    <source>
        <dbReference type="SAM" id="MobiDB-lite"/>
    </source>
</evidence>
<keyword evidence="3" id="KW-0862">Zinc</keyword>
<evidence type="ECO:0000256" key="5">
    <source>
        <dbReference type="ARBA" id="ARBA00023163"/>
    </source>
</evidence>
<dbReference type="GO" id="GO:0050793">
    <property type="term" value="P:regulation of developmental process"/>
    <property type="evidence" value="ECO:0007669"/>
    <property type="project" value="UniProtKB-ARBA"/>
</dbReference>
<dbReference type="PROSITE" id="PS51076">
    <property type="entry name" value="MH2"/>
    <property type="match status" value="1"/>
</dbReference>
<proteinExistence type="inferred from homology"/>
<evidence type="ECO:0000256" key="7">
    <source>
        <dbReference type="RuleBase" id="RU361195"/>
    </source>
</evidence>
<protein>
    <recommendedName>
        <fullName evidence="7">Mothers against decapentaplegic homolog</fullName>
        <shortName evidence="7">MAD homolog</shortName>
        <shortName evidence="7">Mothers against DPP homolog</shortName>
    </recommendedName>
    <alternativeName>
        <fullName evidence="7">SMAD family member</fullName>
    </alternativeName>
</protein>
<dbReference type="GO" id="GO:0030154">
    <property type="term" value="P:cell differentiation"/>
    <property type="evidence" value="ECO:0007669"/>
    <property type="project" value="TreeGrafter"/>
</dbReference>
<dbReference type="SMART" id="SM00524">
    <property type="entry name" value="DWB"/>
    <property type="match status" value="1"/>
</dbReference>
<evidence type="ECO:0000256" key="1">
    <source>
        <dbReference type="ARBA" id="ARBA00005545"/>
    </source>
</evidence>
<dbReference type="CDD" id="cd10489">
    <property type="entry name" value="MH1_SMAD_6_7"/>
    <property type="match status" value="1"/>
</dbReference>
<dbReference type="InterPro" id="IPR001132">
    <property type="entry name" value="SMAD_dom_Dwarfin-type"/>
</dbReference>
<dbReference type="AlphaFoldDB" id="A0A1B6FLX6"/>
<dbReference type="SUPFAM" id="SSF49879">
    <property type="entry name" value="SMAD/FHA domain"/>
    <property type="match status" value="1"/>
</dbReference>
<dbReference type="SUPFAM" id="SSF56366">
    <property type="entry name" value="SMAD MH1 domain"/>
    <property type="match status" value="1"/>
</dbReference>
<name>A0A1B6FLX6_9HEMI</name>
<evidence type="ECO:0000256" key="2">
    <source>
        <dbReference type="ARBA" id="ARBA00022723"/>
    </source>
</evidence>
<evidence type="ECO:0000256" key="3">
    <source>
        <dbReference type="ARBA" id="ARBA00022833"/>
    </source>
</evidence>
<comment type="similarity">
    <text evidence="1 7">Belongs to the dwarfin/SMAD family.</text>
</comment>
<dbReference type="PROSITE" id="PS51075">
    <property type="entry name" value="MH1"/>
    <property type="match status" value="1"/>
</dbReference>
<dbReference type="Pfam" id="PF03165">
    <property type="entry name" value="MH1"/>
    <property type="match status" value="1"/>
</dbReference>
<keyword evidence="7" id="KW-0963">Cytoplasm</keyword>
<dbReference type="GO" id="GO:0071144">
    <property type="term" value="C:heteromeric SMAD protein complex"/>
    <property type="evidence" value="ECO:0007669"/>
    <property type="project" value="TreeGrafter"/>
</dbReference>
<dbReference type="GO" id="GO:0046872">
    <property type="term" value="F:metal ion binding"/>
    <property type="evidence" value="ECO:0007669"/>
    <property type="project" value="UniProtKB-KW"/>
</dbReference>
<keyword evidence="5 7" id="KW-0804">Transcription</keyword>
<dbReference type="GO" id="GO:0060395">
    <property type="term" value="P:SMAD protein signal transduction"/>
    <property type="evidence" value="ECO:0007669"/>
    <property type="project" value="TreeGrafter"/>
</dbReference>
<evidence type="ECO:0000256" key="6">
    <source>
        <dbReference type="ARBA" id="ARBA00023242"/>
    </source>
</evidence>
<evidence type="ECO:0000259" key="10">
    <source>
        <dbReference type="PROSITE" id="PS51076"/>
    </source>
</evidence>
<dbReference type="Pfam" id="PF03166">
    <property type="entry name" value="MH2"/>
    <property type="match status" value="1"/>
</dbReference>
<feature type="domain" description="MH1" evidence="9">
    <location>
        <begin position="10"/>
        <end position="143"/>
    </location>
</feature>
<keyword evidence="4 7" id="KW-0805">Transcription regulation</keyword>
<dbReference type="InterPro" id="IPR003619">
    <property type="entry name" value="MAD_homology1_Dwarfin-type"/>
</dbReference>
<dbReference type="InterPro" id="IPR017855">
    <property type="entry name" value="SMAD-like_dom_sf"/>
</dbReference>
<dbReference type="GO" id="GO:0051239">
    <property type="term" value="P:regulation of multicellular organismal process"/>
    <property type="evidence" value="ECO:0007669"/>
    <property type="project" value="UniProtKB-ARBA"/>
</dbReference>
<keyword evidence="6 7" id="KW-0539">Nucleus</keyword>
<feature type="region of interest" description="Disordered" evidence="8">
    <location>
        <begin position="26"/>
        <end position="46"/>
    </location>
</feature>
<dbReference type="GO" id="GO:0009791">
    <property type="term" value="P:post-embryonic development"/>
    <property type="evidence" value="ECO:0007669"/>
    <property type="project" value="UniProtKB-ARBA"/>
</dbReference>
<dbReference type="GO" id="GO:0005737">
    <property type="term" value="C:cytoplasm"/>
    <property type="evidence" value="ECO:0007669"/>
    <property type="project" value="UniProtKB-SubCell"/>
</dbReference>
<dbReference type="Gene3D" id="3.90.520.10">
    <property type="entry name" value="SMAD MH1 domain"/>
    <property type="match status" value="1"/>
</dbReference>
<evidence type="ECO:0000313" key="11">
    <source>
        <dbReference type="EMBL" id="JAS51197.1"/>
    </source>
</evidence>
<dbReference type="InterPro" id="IPR008984">
    <property type="entry name" value="SMAD_FHA_dom_sf"/>
</dbReference>
<dbReference type="InterPro" id="IPR036578">
    <property type="entry name" value="SMAD_MH1_sf"/>
</dbReference>
<dbReference type="PANTHER" id="PTHR13703">
    <property type="entry name" value="SMAD"/>
    <property type="match status" value="1"/>
</dbReference>
<accession>A0A1B6FLX6</accession>
<organism evidence="11">
    <name type="scientific">Cuerna arida</name>
    <dbReference type="NCBI Taxonomy" id="1464854"/>
    <lineage>
        <taxon>Eukaryota</taxon>
        <taxon>Metazoa</taxon>
        <taxon>Ecdysozoa</taxon>
        <taxon>Arthropoda</taxon>
        <taxon>Hexapoda</taxon>
        <taxon>Insecta</taxon>
        <taxon>Pterygota</taxon>
        <taxon>Neoptera</taxon>
        <taxon>Paraneoptera</taxon>
        <taxon>Hemiptera</taxon>
        <taxon>Auchenorrhyncha</taxon>
        <taxon>Membracoidea</taxon>
        <taxon>Cicadellidae</taxon>
        <taxon>Cicadellinae</taxon>
        <taxon>Proconiini</taxon>
        <taxon>Cuerna</taxon>
    </lineage>
</organism>
<dbReference type="EMBL" id="GECZ01018572">
    <property type="protein sequence ID" value="JAS51197.1"/>
    <property type="molecule type" value="Transcribed_RNA"/>
</dbReference>
<evidence type="ECO:0000256" key="4">
    <source>
        <dbReference type="ARBA" id="ARBA00023015"/>
    </source>
</evidence>
<dbReference type="GO" id="GO:0140416">
    <property type="term" value="F:transcription regulator inhibitor activity"/>
    <property type="evidence" value="ECO:0007669"/>
    <property type="project" value="TreeGrafter"/>
</dbReference>
<dbReference type="SMART" id="SM00523">
    <property type="entry name" value="DWA"/>
    <property type="match status" value="1"/>
</dbReference>
<dbReference type="GO" id="GO:0006357">
    <property type="term" value="P:regulation of transcription by RNA polymerase II"/>
    <property type="evidence" value="ECO:0007669"/>
    <property type="project" value="TreeGrafter"/>
</dbReference>
<evidence type="ECO:0000259" key="9">
    <source>
        <dbReference type="PROSITE" id="PS51075"/>
    </source>
</evidence>
<dbReference type="Gene3D" id="2.60.200.10">
    <property type="match status" value="1"/>
</dbReference>
<dbReference type="InterPro" id="IPR013019">
    <property type="entry name" value="MAD_homology_MH1"/>
</dbReference>
<dbReference type="PANTHER" id="PTHR13703:SF54">
    <property type="entry name" value="MOTHERS AGAINST DECAPENTAPLEGIC HOMOLOG"/>
    <property type="match status" value="1"/>
</dbReference>
<keyword evidence="2" id="KW-0479">Metal-binding</keyword>
<comment type="subcellular location">
    <subcellularLocation>
        <location evidence="7">Cytoplasm</location>
    </subcellularLocation>
    <subcellularLocation>
        <location evidence="7">Nucleus</location>
    </subcellularLocation>
</comment>
<dbReference type="InterPro" id="IPR013790">
    <property type="entry name" value="Dwarfin"/>
</dbReference>
<gene>
    <name evidence="11" type="ORF">g.21413</name>
</gene>
<feature type="domain" description="MH2" evidence="10">
    <location>
        <begin position="189"/>
        <end position="364"/>
    </location>
</feature>
<dbReference type="GO" id="GO:0070411">
    <property type="term" value="F:I-SMAD binding"/>
    <property type="evidence" value="ECO:0007669"/>
    <property type="project" value="TreeGrafter"/>
</dbReference>
<reference evidence="11" key="1">
    <citation type="submission" date="2015-11" db="EMBL/GenBank/DDBJ databases">
        <title>De novo transcriptome assembly of four potential Pierce s Disease insect vectors from Arizona vineyards.</title>
        <authorList>
            <person name="Tassone E.E."/>
        </authorList>
    </citation>
    <scope>NUCLEOTIDE SEQUENCE</scope>
</reference>